<dbReference type="Pfam" id="PF24883">
    <property type="entry name" value="NPHP3_N"/>
    <property type="match status" value="1"/>
</dbReference>
<dbReference type="InterPro" id="IPR027417">
    <property type="entry name" value="P-loop_NTPase"/>
</dbReference>
<feature type="compositionally biased region" description="Basic and acidic residues" evidence="2">
    <location>
        <begin position="20"/>
        <end position="31"/>
    </location>
</feature>
<evidence type="ECO:0000259" key="3">
    <source>
        <dbReference type="Pfam" id="PF24883"/>
    </source>
</evidence>
<gene>
    <name evidence="4" type="ORF">D9756_004588</name>
</gene>
<sequence>MFCGFKDYLKVKFSRYRPAQKPESRKNKQDPRVSSATAIQAGTKNDKISFVSPQLKRDRAHHPVVNPPRNDRTTYRSPETNGEPKSLIGEVISSIQPQRASDIRVSPMIPTQPSTNEQTSSFTGAHDFVMMHPSFYADSRSYNYIMNGQPVLERLRSAGTPEAGLNAAARYPLPRCHPSTRKSIQEKLFGWLFGAPHKWKMVWLFGPAGVGKSAVAQTFAEAAQGQRLLAASYFFSSTQGEKRSDPLRIIPTLAYQMAIHSDHYKNVITQKLASDPSILDATLEAQFRGLVEDPFLQLASHEVQPFAESFHVVVIDGLDECNNDEAQCQLVELIKEAAQKTHLPLLWLICSRPERHLKSTFSRLEYAHVCRREELVINEESHADVERFMRARFREVHHKYRDTISVGIDSPWPTEHDLAVIMEQVSGHFVVASVAERYVGDPFIGDPEAQLRSLLSMLRGLSKVGTNNPLEALDAFYYRILSKVSESALPVVTRVLALLSYDLNSIGGGSGVSNHRKLTIEELWLFLRTDQPHFYSVMQRLHSVVDIPPPEDASNRSLTFYHKSFPDYLTSSHRSGKFFVSQDQARQCQLACSLHWYNLILRFQNPTLVMANEHQDASSMVNAWFRGIFHWKTINEHSVMLARNHLYGTVPEGNAFDLDLFNVLHDFDFRLMLGRYEHSDDNILPMFTISLALDTRASPHFVRTEVEDEIVDPNLLHHLSVLTQGKYVEPLDLTATDPFNDMTNRTVRFVIVGNGSKSGLACIGKGLRAKGFTWAWQAIWLNAALPPTSEQKLRFRKWEKEITVSRQGE</sequence>
<comment type="caution">
    <text evidence="4">The sequence shown here is derived from an EMBL/GenBank/DDBJ whole genome shotgun (WGS) entry which is preliminary data.</text>
</comment>
<evidence type="ECO:0000313" key="4">
    <source>
        <dbReference type="EMBL" id="KAF5360387.1"/>
    </source>
</evidence>
<keyword evidence="5" id="KW-1185">Reference proteome</keyword>
<proteinExistence type="predicted"/>
<protein>
    <recommendedName>
        <fullName evidence="3">Nephrocystin 3-like N-terminal domain-containing protein</fullName>
    </recommendedName>
</protein>
<feature type="region of interest" description="Disordered" evidence="2">
    <location>
        <begin position="17"/>
        <end position="85"/>
    </location>
</feature>
<dbReference type="PANTHER" id="PTHR10039:SF17">
    <property type="entry name" value="FUNGAL STAND N-TERMINAL GOODBYE DOMAIN-CONTAINING PROTEIN-RELATED"/>
    <property type="match status" value="1"/>
</dbReference>
<evidence type="ECO:0000256" key="2">
    <source>
        <dbReference type="SAM" id="MobiDB-lite"/>
    </source>
</evidence>
<evidence type="ECO:0000313" key="5">
    <source>
        <dbReference type="Proteomes" id="UP000559027"/>
    </source>
</evidence>
<accession>A0A8H5G8M8</accession>
<dbReference type="Gene3D" id="3.40.50.300">
    <property type="entry name" value="P-loop containing nucleotide triphosphate hydrolases"/>
    <property type="match status" value="1"/>
</dbReference>
<keyword evidence="1" id="KW-0677">Repeat</keyword>
<dbReference type="AlphaFoldDB" id="A0A8H5G8M8"/>
<reference evidence="4 5" key="1">
    <citation type="journal article" date="2020" name="ISME J.">
        <title>Uncovering the hidden diversity of litter-decomposition mechanisms in mushroom-forming fungi.</title>
        <authorList>
            <person name="Floudas D."/>
            <person name="Bentzer J."/>
            <person name="Ahren D."/>
            <person name="Johansson T."/>
            <person name="Persson P."/>
            <person name="Tunlid A."/>
        </authorList>
    </citation>
    <scope>NUCLEOTIDE SEQUENCE [LARGE SCALE GENOMIC DNA]</scope>
    <source>
        <strain evidence="4 5">CBS 146.42</strain>
    </source>
</reference>
<dbReference type="OrthoDB" id="674604at2759"/>
<feature type="domain" description="Nephrocystin 3-like N-terminal" evidence="3">
    <location>
        <begin position="196"/>
        <end position="352"/>
    </location>
</feature>
<feature type="compositionally biased region" description="Polar residues" evidence="2">
    <location>
        <begin position="32"/>
        <end position="43"/>
    </location>
</feature>
<dbReference type="InterPro" id="IPR056884">
    <property type="entry name" value="NPHP3-like_N"/>
</dbReference>
<dbReference type="Proteomes" id="UP000559027">
    <property type="component" value="Unassembled WGS sequence"/>
</dbReference>
<evidence type="ECO:0000256" key="1">
    <source>
        <dbReference type="ARBA" id="ARBA00022737"/>
    </source>
</evidence>
<dbReference type="EMBL" id="JAACJO010000003">
    <property type="protein sequence ID" value="KAF5360387.1"/>
    <property type="molecule type" value="Genomic_DNA"/>
</dbReference>
<dbReference type="PANTHER" id="PTHR10039">
    <property type="entry name" value="AMELOGENIN"/>
    <property type="match status" value="1"/>
</dbReference>
<dbReference type="SUPFAM" id="SSF52540">
    <property type="entry name" value="P-loop containing nucleoside triphosphate hydrolases"/>
    <property type="match status" value="1"/>
</dbReference>
<organism evidence="4 5">
    <name type="scientific">Leucocoprinus leucothites</name>
    <dbReference type="NCBI Taxonomy" id="201217"/>
    <lineage>
        <taxon>Eukaryota</taxon>
        <taxon>Fungi</taxon>
        <taxon>Dikarya</taxon>
        <taxon>Basidiomycota</taxon>
        <taxon>Agaricomycotina</taxon>
        <taxon>Agaricomycetes</taxon>
        <taxon>Agaricomycetidae</taxon>
        <taxon>Agaricales</taxon>
        <taxon>Agaricineae</taxon>
        <taxon>Agaricaceae</taxon>
        <taxon>Leucocoprinus</taxon>
    </lineage>
</organism>
<name>A0A8H5G8M8_9AGAR</name>